<reference evidence="11" key="1">
    <citation type="submission" date="2019-06" db="EMBL/GenBank/DDBJ databases">
        <title>Complete genome sequence of Methylogaea oryzae strain JCM16910.</title>
        <authorList>
            <person name="Asakawa S."/>
        </authorList>
    </citation>
    <scope>NUCLEOTIDE SEQUENCE</scope>
    <source>
        <strain evidence="11">E10</strain>
    </source>
</reference>
<sequence length="200" mass="20879">MMWQWALVPLAYLMGSVSSAVVVCRAMGLPDPRAEGSKNPGATNVLRIGGKKAAAITLFGDVLKGVLPVVLGKALGVEPMLLAMIGLAAFLGHLFPVFFGFQGGKGVATAVGVLAAFSWQVGLALLGTWLAMAAISRISSLSALTASVLAPFYVWWLSGDMAMTATAGLLSVLLVWRHKGNIQRILSGTESRIGQKKKAA</sequence>
<dbReference type="UniPathway" id="UPA00085"/>
<comment type="function">
    <text evidence="10">Catalyzes the transfer of an acyl group from acyl-phosphate (acyl-PO(4)) to glycerol-3-phosphate (G3P) to form lysophosphatidic acid (LPA). This enzyme utilizes acyl-phosphate as fatty acyl donor, but not acyl-CoA or acyl-ACP.</text>
</comment>
<organism evidence="11 12">
    <name type="scientific">Methylogaea oryzae</name>
    <dbReference type="NCBI Taxonomy" id="1295382"/>
    <lineage>
        <taxon>Bacteria</taxon>
        <taxon>Pseudomonadati</taxon>
        <taxon>Pseudomonadota</taxon>
        <taxon>Gammaproteobacteria</taxon>
        <taxon>Methylococcales</taxon>
        <taxon>Methylococcaceae</taxon>
        <taxon>Methylogaea</taxon>
    </lineage>
</organism>
<name>A0A8D5AL87_9GAMM</name>
<evidence type="ECO:0000256" key="8">
    <source>
        <dbReference type="ARBA" id="ARBA00023209"/>
    </source>
</evidence>
<keyword evidence="3 10" id="KW-0808">Transferase</keyword>
<protein>
    <recommendedName>
        <fullName evidence="10">Glycerol-3-phosphate acyltransferase</fullName>
    </recommendedName>
    <alternativeName>
        <fullName evidence="10">Acyl-PO4 G3P acyltransferase</fullName>
    </alternativeName>
    <alternativeName>
        <fullName evidence="10">Acyl-phosphate--glycerol-3-phosphate acyltransferase</fullName>
    </alternativeName>
    <alternativeName>
        <fullName evidence="10">G3P acyltransferase</fullName>
        <shortName evidence="10">GPAT</shortName>
        <ecNumber evidence="10">2.3.1.275</ecNumber>
    </alternativeName>
    <alternativeName>
        <fullName evidence="10">Lysophosphatidic acid synthase</fullName>
        <shortName evidence="10">LPA synthase</shortName>
    </alternativeName>
</protein>
<keyword evidence="4 10" id="KW-0812">Transmembrane</keyword>
<feature type="transmembrane region" description="Helical" evidence="10">
    <location>
        <begin position="152"/>
        <end position="176"/>
    </location>
</feature>
<dbReference type="PANTHER" id="PTHR30309:SF0">
    <property type="entry name" value="GLYCEROL-3-PHOSPHATE ACYLTRANSFERASE-RELATED"/>
    <property type="match status" value="1"/>
</dbReference>
<evidence type="ECO:0000256" key="5">
    <source>
        <dbReference type="ARBA" id="ARBA00022989"/>
    </source>
</evidence>
<evidence type="ECO:0000256" key="1">
    <source>
        <dbReference type="ARBA" id="ARBA00022475"/>
    </source>
</evidence>
<dbReference type="HAMAP" id="MF_01043">
    <property type="entry name" value="PlsY"/>
    <property type="match status" value="1"/>
</dbReference>
<comment type="caution">
    <text evidence="10">Lacks conserved residue(s) required for the propagation of feature annotation.</text>
</comment>
<keyword evidence="8 10" id="KW-0594">Phospholipid biosynthesis</keyword>
<dbReference type="PANTHER" id="PTHR30309">
    <property type="entry name" value="INNER MEMBRANE PROTEIN YGIH"/>
    <property type="match status" value="1"/>
</dbReference>
<dbReference type="GO" id="GO:0043772">
    <property type="term" value="F:acyl-phosphate glycerol-3-phosphate acyltransferase activity"/>
    <property type="evidence" value="ECO:0007669"/>
    <property type="project" value="UniProtKB-UniRule"/>
</dbReference>
<feature type="transmembrane region" description="Helical" evidence="10">
    <location>
        <begin position="80"/>
        <end position="101"/>
    </location>
</feature>
<evidence type="ECO:0000313" key="11">
    <source>
        <dbReference type="EMBL" id="BBL72584.1"/>
    </source>
</evidence>
<gene>
    <name evidence="10 11" type="primary">plsY</name>
    <name evidence="11" type="ORF">MoryE10_31900</name>
</gene>
<dbReference type="GO" id="GO:0008654">
    <property type="term" value="P:phospholipid biosynthetic process"/>
    <property type="evidence" value="ECO:0007669"/>
    <property type="project" value="UniProtKB-UniRule"/>
</dbReference>
<accession>A0A8D5AL87</accession>
<keyword evidence="11" id="KW-0012">Acyltransferase</keyword>
<evidence type="ECO:0000256" key="7">
    <source>
        <dbReference type="ARBA" id="ARBA00023136"/>
    </source>
</evidence>
<dbReference type="AlphaFoldDB" id="A0A8D5AL87"/>
<dbReference type="Pfam" id="PF02660">
    <property type="entry name" value="G3P_acyltransf"/>
    <property type="match status" value="1"/>
</dbReference>
<dbReference type="NCBIfam" id="TIGR00023">
    <property type="entry name" value="glycerol-3-phosphate 1-O-acyltransferase PlsY"/>
    <property type="match status" value="1"/>
</dbReference>
<keyword evidence="5 10" id="KW-1133">Transmembrane helix</keyword>
<keyword evidence="12" id="KW-1185">Reference proteome</keyword>
<evidence type="ECO:0000256" key="10">
    <source>
        <dbReference type="HAMAP-Rule" id="MF_01043"/>
    </source>
</evidence>
<keyword evidence="2 10" id="KW-0444">Lipid biosynthesis</keyword>
<evidence type="ECO:0000256" key="4">
    <source>
        <dbReference type="ARBA" id="ARBA00022692"/>
    </source>
</evidence>
<comment type="subcellular location">
    <subcellularLocation>
        <location evidence="10">Cell membrane</location>
        <topology evidence="10">Multi-pass membrane protein</topology>
    </subcellularLocation>
</comment>
<dbReference type="EC" id="2.3.1.275" evidence="10"/>
<keyword evidence="1 10" id="KW-1003">Cell membrane</keyword>
<feature type="transmembrane region" description="Helical" evidence="10">
    <location>
        <begin position="108"/>
        <end position="132"/>
    </location>
</feature>
<keyword evidence="6 10" id="KW-0443">Lipid metabolism</keyword>
<comment type="similarity">
    <text evidence="10">Belongs to the PlsY family.</text>
</comment>
<dbReference type="InterPro" id="IPR003811">
    <property type="entry name" value="G3P_acylTferase_PlsY"/>
</dbReference>
<evidence type="ECO:0000313" key="12">
    <source>
        <dbReference type="Proteomes" id="UP000824988"/>
    </source>
</evidence>
<comment type="subunit">
    <text evidence="10">Probably interacts with PlsX.</text>
</comment>
<comment type="pathway">
    <text evidence="10">Lipid metabolism; phospholipid metabolism.</text>
</comment>
<dbReference type="KEGG" id="moz:MoryE10_31900"/>
<dbReference type="EMBL" id="AP019782">
    <property type="protein sequence ID" value="BBL72584.1"/>
    <property type="molecule type" value="Genomic_DNA"/>
</dbReference>
<dbReference type="SMART" id="SM01207">
    <property type="entry name" value="G3P_acyltransf"/>
    <property type="match status" value="1"/>
</dbReference>
<evidence type="ECO:0000256" key="3">
    <source>
        <dbReference type="ARBA" id="ARBA00022679"/>
    </source>
</evidence>
<dbReference type="GO" id="GO:0005886">
    <property type="term" value="C:plasma membrane"/>
    <property type="evidence" value="ECO:0007669"/>
    <property type="project" value="UniProtKB-SubCell"/>
</dbReference>
<keyword evidence="9 10" id="KW-1208">Phospholipid metabolism</keyword>
<proteinExistence type="inferred from homology"/>
<comment type="catalytic activity">
    <reaction evidence="10">
        <text>an acyl phosphate + sn-glycerol 3-phosphate = a 1-acyl-sn-glycero-3-phosphate + phosphate</text>
        <dbReference type="Rhea" id="RHEA:34075"/>
        <dbReference type="ChEBI" id="CHEBI:43474"/>
        <dbReference type="ChEBI" id="CHEBI:57597"/>
        <dbReference type="ChEBI" id="CHEBI:57970"/>
        <dbReference type="ChEBI" id="CHEBI:59918"/>
        <dbReference type="EC" id="2.3.1.275"/>
    </reaction>
</comment>
<evidence type="ECO:0000256" key="6">
    <source>
        <dbReference type="ARBA" id="ARBA00023098"/>
    </source>
</evidence>
<evidence type="ECO:0000256" key="2">
    <source>
        <dbReference type="ARBA" id="ARBA00022516"/>
    </source>
</evidence>
<evidence type="ECO:0000256" key="9">
    <source>
        <dbReference type="ARBA" id="ARBA00023264"/>
    </source>
</evidence>
<dbReference type="Proteomes" id="UP000824988">
    <property type="component" value="Chromosome"/>
</dbReference>
<keyword evidence="7 10" id="KW-0472">Membrane</keyword>